<reference evidence="3" key="1">
    <citation type="submission" date="2017-02" db="EMBL/GenBank/DDBJ databases">
        <title>Comparative genomics and description of representatives of a novel lineage of planctomycetes thriving in anoxic sediments.</title>
        <authorList>
            <person name="Spring S."/>
            <person name="Bunk B."/>
            <person name="Sproer C."/>
        </authorList>
    </citation>
    <scope>NUCLEOTIDE SEQUENCE [LARGE SCALE GENOMIC DNA]</scope>
    <source>
        <strain evidence="3">SM-Chi-D1</strain>
    </source>
</reference>
<gene>
    <name evidence="2" type="ORF">SMSP2_02295</name>
</gene>
<keyword evidence="1" id="KW-0812">Transmembrane</keyword>
<organism evidence="2 3">
    <name type="scientific">Limihaloglobus sulfuriphilus</name>
    <dbReference type="NCBI Taxonomy" id="1851148"/>
    <lineage>
        <taxon>Bacteria</taxon>
        <taxon>Pseudomonadati</taxon>
        <taxon>Planctomycetota</taxon>
        <taxon>Phycisphaerae</taxon>
        <taxon>Sedimentisphaerales</taxon>
        <taxon>Sedimentisphaeraceae</taxon>
        <taxon>Limihaloglobus</taxon>
    </lineage>
</organism>
<evidence type="ECO:0000313" key="3">
    <source>
        <dbReference type="Proteomes" id="UP000188181"/>
    </source>
</evidence>
<evidence type="ECO:0000313" key="2">
    <source>
        <dbReference type="EMBL" id="AQQ71916.1"/>
    </source>
</evidence>
<dbReference type="OrthoDB" id="9797363at2"/>
<name>A0A1R7T5X0_9BACT</name>
<sequence>MSGWKKHYTSPHFLICIGVLAVSCVGMNMIMESLGMVSRKEPIPLVKPFDGIDEYKLWPYKVITKTKIDNYDILESLGTEDYIQWILEDTTAEQTSSSRYVSLFLTYYTGINDRIPHVPEECYFGAGSQRDDLRNERIALECPELRPSGEKLELPVRVLTFSRTSADILSGTETFNVSYFFKVNSSYANGRTEARNILGTNILGKYSFFSKVEWRFFGVSGNAQYEETIEASKPMLEKLLPVLEREHWPNLEKLNKESEDQQAK</sequence>
<accession>A0A1R7T5X0</accession>
<feature type="transmembrane region" description="Helical" evidence="1">
    <location>
        <begin position="12"/>
        <end position="31"/>
    </location>
</feature>
<keyword evidence="1" id="KW-1133">Transmembrane helix</keyword>
<dbReference type="RefSeq" id="WP_146684134.1">
    <property type="nucleotide sequence ID" value="NZ_CP019646.1"/>
</dbReference>
<keyword evidence="3" id="KW-1185">Reference proteome</keyword>
<dbReference type="EMBL" id="CP019646">
    <property type="protein sequence ID" value="AQQ71916.1"/>
    <property type="molecule type" value="Genomic_DNA"/>
</dbReference>
<dbReference type="STRING" id="1851148.SMSP2_02295"/>
<protein>
    <recommendedName>
        <fullName evidence="4">Methanolan biosynthesis EpsI domain-containing protein</fullName>
    </recommendedName>
</protein>
<dbReference type="KEGG" id="pbas:SMSP2_02295"/>
<proteinExistence type="predicted"/>
<dbReference type="PROSITE" id="PS51257">
    <property type="entry name" value="PROKAR_LIPOPROTEIN"/>
    <property type="match status" value="1"/>
</dbReference>
<evidence type="ECO:0008006" key="4">
    <source>
        <dbReference type="Google" id="ProtNLM"/>
    </source>
</evidence>
<evidence type="ECO:0000256" key="1">
    <source>
        <dbReference type="SAM" id="Phobius"/>
    </source>
</evidence>
<keyword evidence="1" id="KW-0472">Membrane</keyword>
<dbReference type="Proteomes" id="UP000188181">
    <property type="component" value="Chromosome"/>
</dbReference>
<dbReference type="AlphaFoldDB" id="A0A1R7T5X0"/>